<sequence length="205" mass="24098">MHSSVHWGLGIIIAGITSLYISVNFWIVGLIILSSIFADFDIFLRKYAQNGNHRMLFTHSIYLPMILILIGFLSSKIVIIVMGFSYLIHILIDLLDWGTNALFTNRIFGIRFLLKRDEHLRVPEIIDQEKIPQWFFVKRYYNSVIMIGIEVFVSIIMFITLFLYIPQFWYFLAGYFLTMIFHISEYLELKHLSQGGSPRIKLLKH</sequence>
<reference evidence="2" key="1">
    <citation type="submission" date="2022-09" db="EMBL/GenBank/DDBJ databases">
        <title>Actin cytoskeleton and complex cell architecture in an #Asgard archaeon.</title>
        <authorList>
            <person name="Ponce Toledo R.I."/>
            <person name="Schleper C."/>
            <person name="Rodrigues Oliveira T."/>
            <person name="Wollweber F."/>
            <person name="Xu J."/>
            <person name="Rittmann S."/>
            <person name="Klingl A."/>
            <person name="Pilhofer M."/>
        </authorList>
    </citation>
    <scope>NUCLEOTIDE SEQUENCE</scope>
    <source>
        <strain evidence="2">B-35</strain>
    </source>
</reference>
<name>A0ABY6HZI9_9ARCH</name>
<evidence type="ECO:0000313" key="2">
    <source>
        <dbReference type="EMBL" id="UYP47864.1"/>
    </source>
</evidence>
<evidence type="ECO:0000256" key="1">
    <source>
        <dbReference type="SAM" id="Phobius"/>
    </source>
</evidence>
<feature type="transmembrane region" description="Helical" evidence="1">
    <location>
        <begin position="140"/>
        <end position="162"/>
    </location>
</feature>
<feature type="transmembrane region" description="Helical" evidence="1">
    <location>
        <begin position="168"/>
        <end position="187"/>
    </location>
</feature>
<keyword evidence="3" id="KW-1185">Reference proteome</keyword>
<evidence type="ECO:0008006" key="4">
    <source>
        <dbReference type="Google" id="ProtNLM"/>
    </source>
</evidence>
<evidence type="ECO:0000313" key="3">
    <source>
        <dbReference type="Proteomes" id="UP001208689"/>
    </source>
</evidence>
<proteinExistence type="predicted"/>
<feature type="transmembrane region" description="Helical" evidence="1">
    <location>
        <begin position="61"/>
        <end position="88"/>
    </location>
</feature>
<keyword evidence="1" id="KW-1133">Transmembrane helix</keyword>
<gene>
    <name evidence="2" type="ORF">NEF87_004149</name>
</gene>
<feature type="transmembrane region" description="Helical" evidence="1">
    <location>
        <begin position="12"/>
        <end position="40"/>
    </location>
</feature>
<organism evidence="2 3">
    <name type="scientific">Candidatus Lokiarchaeum ossiferum</name>
    <dbReference type="NCBI Taxonomy" id="2951803"/>
    <lineage>
        <taxon>Archaea</taxon>
        <taxon>Promethearchaeati</taxon>
        <taxon>Promethearchaeota</taxon>
        <taxon>Promethearchaeia</taxon>
        <taxon>Promethearchaeales</taxon>
        <taxon>Promethearchaeaceae</taxon>
        <taxon>Candidatus Lokiarchaeum</taxon>
    </lineage>
</organism>
<protein>
    <recommendedName>
        <fullName evidence="4">Metal-dependent hydrolase</fullName>
    </recommendedName>
</protein>
<dbReference type="EMBL" id="CP104013">
    <property type="protein sequence ID" value="UYP47864.1"/>
    <property type="molecule type" value="Genomic_DNA"/>
</dbReference>
<keyword evidence="1" id="KW-0472">Membrane</keyword>
<dbReference type="Proteomes" id="UP001208689">
    <property type="component" value="Chromosome"/>
</dbReference>
<keyword evidence="1" id="KW-0812">Transmembrane</keyword>
<accession>A0ABY6HZI9</accession>